<dbReference type="OrthoDB" id="137027at2157"/>
<protein>
    <submittedName>
        <fullName evidence="1">Uncharacterized protein</fullName>
    </submittedName>
</protein>
<sequence length="144" mass="16867">MREFERKQLIERVDRESATVGASIPDEVDVQGERLELADFVFEVKRHDRVPDDLRSEVSQAKRLLRRERKERRERIEEGDISREEGEREAEVVIGLDRALHALENLGPTNIEAEAEAQERADKKRWFSFLQDALGRDDNEGVRR</sequence>
<keyword evidence="2" id="KW-1185">Reference proteome</keyword>
<dbReference type="AlphaFoldDB" id="A0A1I0NWD7"/>
<proteinExistence type="predicted"/>
<evidence type="ECO:0000313" key="1">
    <source>
        <dbReference type="EMBL" id="SEW05793.1"/>
    </source>
</evidence>
<dbReference type="Proteomes" id="UP000198518">
    <property type="component" value="Unassembled WGS sequence"/>
</dbReference>
<evidence type="ECO:0000313" key="2">
    <source>
        <dbReference type="Proteomes" id="UP000198518"/>
    </source>
</evidence>
<organism evidence="1 2">
    <name type="scientific">Halobacterium jilantaiense</name>
    <dbReference type="NCBI Taxonomy" id="355548"/>
    <lineage>
        <taxon>Archaea</taxon>
        <taxon>Methanobacteriati</taxon>
        <taxon>Methanobacteriota</taxon>
        <taxon>Stenosarchaea group</taxon>
        <taxon>Halobacteria</taxon>
        <taxon>Halobacteriales</taxon>
        <taxon>Halobacteriaceae</taxon>
        <taxon>Halobacterium</taxon>
    </lineage>
</organism>
<name>A0A1I0NWD7_9EURY</name>
<dbReference type="STRING" id="355548.SAMN04487945_1187"/>
<accession>A0A1I0NWD7</accession>
<reference evidence="1 2" key="1">
    <citation type="submission" date="2016-10" db="EMBL/GenBank/DDBJ databases">
        <authorList>
            <person name="de Groot N.N."/>
        </authorList>
    </citation>
    <scope>NUCLEOTIDE SEQUENCE [LARGE SCALE GENOMIC DNA]</scope>
    <source>
        <strain evidence="1 2">CGMCC 1.5337</strain>
    </source>
</reference>
<gene>
    <name evidence="1" type="ORF">SAMN04487945_1187</name>
</gene>
<dbReference type="InterPro" id="IPR043900">
    <property type="entry name" value="DUF5788"/>
</dbReference>
<dbReference type="EMBL" id="FOJA01000001">
    <property type="protein sequence ID" value="SEW05793.1"/>
    <property type="molecule type" value="Genomic_DNA"/>
</dbReference>
<dbReference type="Pfam" id="PF19101">
    <property type="entry name" value="DUF5788"/>
    <property type="match status" value="1"/>
</dbReference>
<dbReference type="RefSeq" id="WP_089668433.1">
    <property type="nucleotide sequence ID" value="NZ_FOJA01000001.1"/>
</dbReference>